<feature type="transmembrane region" description="Helical" evidence="1">
    <location>
        <begin position="89"/>
        <end position="111"/>
    </location>
</feature>
<feature type="transmembrane region" description="Helical" evidence="1">
    <location>
        <begin position="131"/>
        <end position="150"/>
    </location>
</feature>
<gene>
    <name evidence="2" type="ORF">BN9_036010</name>
</gene>
<reference evidence="2 3" key="1">
    <citation type="submission" date="2012-05" db="EMBL/GenBank/DDBJ databases">
        <title>Recombination and specialization in a pathogen metapopulation.</title>
        <authorList>
            <person name="Gardiner A."/>
            <person name="Kemen E."/>
            <person name="Schultz-Larsen T."/>
            <person name="MacLean D."/>
            <person name="Van Oosterhout C."/>
            <person name="Jones J.D.G."/>
        </authorList>
    </citation>
    <scope>NUCLEOTIDE SEQUENCE [LARGE SCALE GENOMIC DNA]</scope>
    <source>
        <strain evidence="2 3">Ac Nc2</strain>
    </source>
</reference>
<keyword evidence="1" id="KW-1133">Transmembrane helix</keyword>
<dbReference type="STRING" id="65357.A0A024G922"/>
<feature type="transmembrane region" description="Helical" evidence="1">
    <location>
        <begin position="211"/>
        <end position="238"/>
    </location>
</feature>
<evidence type="ECO:0000256" key="1">
    <source>
        <dbReference type="SAM" id="Phobius"/>
    </source>
</evidence>
<evidence type="ECO:0008006" key="4">
    <source>
        <dbReference type="Google" id="ProtNLM"/>
    </source>
</evidence>
<dbReference type="EMBL" id="CAIX01000039">
    <property type="protein sequence ID" value="CCI42817.1"/>
    <property type="molecule type" value="Genomic_DNA"/>
</dbReference>
<dbReference type="OrthoDB" id="422827at2759"/>
<dbReference type="PANTHER" id="PTHR21290:SF62">
    <property type="entry name" value="PHOSPHATIDYLINOSITOL:CERAMIDE INOSITOLPHOSPHOTRANSFERASE 1-RELATED"/>
    <property type="match status" value="1"/>
</dbReference>
<evidence type="ECO:0000313" key="2">
    <source>
        <dbReference type="EMBL" id="CCI42817.1"/>
    </source>
</evidence>
<dbReference type="GO" id="GO:0000139">
    <property type="term" value="C:Golgi membrane"/>
    <property type="evidence" value="ECO:0007669"/>
    <property type="project" value="TreeGrafter"/>
</dbReference>
<dbReference type="GO" id="GO:0005789">
    <property type="term" value="C:endoplasmic reticulum membrane"/>
    <property type="evidence" value="ECO:0007669"/>
    <property type="project" value="TreeGrafter"/>
</dbReference>
<feature type="transmembrane region" description="Helical" evidence="1">
    <location>
        <begin position="40"/>
        <end position="62"/>
    </location>
</feature>
<accession>A0A024G922</accession>
<dbReference type="Proteomes" id="UP000053237">
    <property type="component" value="Unassembled WGS sequence"/>
</dbReference>
<keyword evidence="1" id="KW-0812">Transmembrane</keyword>
<dbReference type="GO" id="GO:0046513">
    <property type="term" value="P:ceramide biosynthetic process"/>
    <property type="evidence" value="ECO:0007669"/>
    <property type="project" value="TreeGrafter"/>
</dbReference>
<dbReference type="GO" id="GO:0033188">
    <property type="term" value="F:sphingomyelin synthase activity"/>
    <property type="evidence" value="ECO:0007669"/>
    <property type="project" value="TreeGrafter"/>
</dbReference>
<feature type="transmembrane region" description="Helical" evidence="1">
    <location>
        <begin position="250"/>
        <end position="268"/>
    </location>
</feature>
<dbReference type="PANTHER" id="PTHR21290">
    <property type="entry name" value="SPHINGOMYELIN SYNTHETASE"/>
    <property type="match status" value="1"/>
</dbReference>
<evidence type="ECO:0000313" key="3">
    <source>
        <dbReference type="Proteomes" id="UP000053237"/>
    </source>
</evidence>
<comment type="caution">
    <text evidence="2">The sequence shown here is derived from an EMBL/GenBank/DDBJ whole genome shotgun (WGS) entry which is preliminary data.</text>
</comment>
<keyword evidence="3" id="KW-1185">Reference proteome</keyword>
<protein>
    <recommendedName>
        <fullName evidence="4">Sphingomyelin synthase-like domain-containing protein</fullName>
    </recommendedName>
</protein>
<dbReference type="InParanoid" id="A0A024G922"/>
<name>A0A024G922_9STRA</name>
<dbReference type="GO" id="GO:0005886">
    <property type="term" value="C:plasma membrane"/>
    <property type="evidence" value="ECO:0007669"/>
    <property type="project" value="TreeGrafter"/>
</dbReference>
<proteinExistence type="predicted"/>
<organism evidence="2 3">
    <name type="scientific">Albugo candida</name>
    <dbReference type="NCBI Taxonomy" id="65357"/>
    <lineage>
        <taxon>Eukaryota</taxon>
        <taxon>Sar</taxon>
        <taxon>Stramenopiles</taxon>
        <taxon>Oomycota</taxon>
        <taxon>Peronosporomycetes</taxon>
        <taxon>Albuginales</taxon>
        <taxon>Albuginaceae</taxon>
        <taxon>Albugo</taxon>
    </lineage>
</organism>
<dbReference type="GO" id="GO:0047493">
    <property type="term" value="F:ceramide cholinephosphotransferase activity"/>
    <property type="evidence" value="ECO:0007669"/>
    <property type="project" value="TreeGrafter"/>
</dbReference>
<keyword evidence="1" id="KW-0472">Membrane</keyword>
<sequence length="333" mass="38054">MTQPLLETKSNQSSNRFTFRTKKELIQHWKMEYRIALKEWQIILLFLLVQYTVFIAANFTIFTQVNTLRREQHAILHDIGLPALSKGTVFAWMHDILCILIVIATILWLVLSTCVRMEQPLFLVIVLKRILMHWSIVLSLCVISSLITTFPTPDQQCHLELYSECSGSNREACLKWQKAMQSPDIPQILYRFDMHNSCQFLTFERDAVFTFGLMLAVIKYASLGHVLPTVIVMGVEVILTSLSIASRKAYSVNAFTTLYVVPMVWFVLDAYVNDINSKDTMTTPEVLNRIYGITENGELTSTSLSSDGGIDQMEKGAHSPAYEATFMYLNEKI</sequence>
<dbReference type="AlphaFoldDB" id="A0A024G922"/>
<dbReference type="InterPro" id="IPR045221">
    <property type="entry name" value="Sphingomyelin_synth-like"/>
</dbReference>